<protein>
    <submittedName>
        <fullName evidence="3">Uncharacterized protein LOC102801769</fullName>
    </submittedName>
</protein>
<evidence type="ECO:0000313" key="2">
    <source>
        <dbReference type="Proteomes" id="UP000694865"/>
    </source>
</evidence>
<evidence type="ECO:0000313" key="3">
    <source>
        <dbReference type="RefSeq" id="XP_006812749.1"/>
    </source>
</evidence>
<dbReference type="GeneID" id="102801769"/>
<gene>
    <name evidence="3" type="primary">LOC102801769</name>
</gene>
<reference evidence="3" key="1">
    <citation type="submission" date="2025-08" db="UniProtKB">
        <authorList>
            <consortium name="RefSeq"/>
        </authorList>
    </citation>
    <scope>IDENTIFICATION</scope>
    <source>
        <tissue evidence="3">Testes</tissue>
    </source>
</reference>
<feature type="compositionally biased region" description="Low complexity" evidence="1">
    <location>
        <begin position="198"/>
        <end position="209"/>
    </location>
</feature>
<dbReference type="RefSeq" id="XP_006812749.1">
    <property type="nucleotide sequence ID" value="XM_006812686.1"/>
</dbReference>
<sequence>ECYPAKYKFMRAMGQVPGRKTLYKDAVPTIHTGVLAESISNKTDTSPAYPAVSTPKRPRIAFLKRENARVTLQYSEDTHDEDTSHQVQDTDSLTDSSIQTLTKAKTVRTYGTQISYKQPNKRSVRVQVRPFGSNKVCQTEMLHPPERRSVQVQCDLLKPNQTIQVQEPPPDNELDTTWSSLESNATTDSDETYEQSECESQASCSSADD</sequence>
<feature type="compositionally biased region" description="Acidic residues" evidence="1">
    <location>
        <begin position="188"/>
        <end position="197"/>
    </location>
</feature>
<feature type="region of interest" description="Disordered" evidence="1">
    <location>
        <begin position="163"/>
        <end position="209"/>
    </location>
</feature>
<keyword evidence="2" id="KW-1185">Reference proteome</keyword>
<accession>A0ABM0LYA8</accession>
<dbReference type="Proteomes" id="UP000694865">
    <property type="component" value="Unplaced"/>
</dbReference>
<feature type="non-terminal residue" evidence="3">
    <location>
        <position position="209"/>
    </location>
</feature>
<name>A0ABM0LYA8_SACKO</name>
<organism evidence="2 3">
    <name type="scientific">Saccoglossus kowalevskii</name>
    <name type="common">Acorn worm</name>
    <dbReference type="NCBI Taxonomy" id="10224"/>
    <lineage>
        <taxon>Eukaryota</taxon>
        <taxon>Metazoa</taxon>
        <taxon>Hemichordata</taxon>
        <taxon>Enteropneusta</taxon>
        <taxon>Harrimaniidae</taxon>
        <taxon>Saccoglossus</taxon>
    </lineage>
</organism>
<feature type="compositionally biased region" description="Polar residues" evidence="1">
    <location>
        <begin position="175"/>
        <end position="187"/>
    </location>
</feature>
<feature type="non-terminal residue" evidence="3">
    <location>
        <position position="1"/>
    </location>
</feature>
<proteinExistence type="predicted"/>
<evidence type="ECO:0000256" key="1">
    <source>
        <dbReference type="SAM" id="MobiDB-lite"/>
    </source>
</evidence>